<name>A0ABY0HD52_9PEZI</name>
<evidence type="ECO:0000256" key="5">
    <source>
        <dbReference type="ARBA" id="ARBA00023136"/>
    </source>
</evidence>
<dbReference type="PROSITE" id="PS50850">
    <property type="entry name" value="MFS"/>
    <property type="match status" value="1"/>
</dbReference>
<evidence type="ECO:0000313" key="9">
    <source>
        <dbReference type="EMBL" id="RYO90375.1"/>
    </source>
</evidence>
<keyword evidence="3 7" id="KW-0812">Transmembrane</keyword>
<evidence type="ECO:0000256" key="6">
    <source>
        <dbReference type="SAM" id="MobiDB-lite"/>
    </source>
</evidence>
<dbReference type="SUPFAM" id="SSF103473">
    <property type="entry name" value="MFS general substrate transporter"/>
    <property type="match status" value="1"/>
</dbReference>
<evidence type="ECO:0000259" key="8">
    <source>
        <dbReference type="PROSITE" id="PS50850"/>
    </source>
</evidence>
<accession>A0ABY0HD52</accession>
<keyword evidence="5 7" id="KW-0472">Membrane</keyword>
<sequence length="188" mass="20518">MFEKTSIDATAQDGDLPVVSPGTEHGRKDLGGTAERGFAATGKYGISLVEFDKKAERRLRSKLDLMVIPTVSILYLFCFIDRANIGNARLVGLERDLNLQGNDYNILLSAFYISYIIFEIPTTVACKWIGSGWFIPLISTGFGISSLGTAFVNHLSGACTVRFVLGIFEAGMMPCISYYLSRGIAVPN</sequence>
<dbReference type="EMBL" id="QJNS01000057">
    <property type="protein sequence ID" value="RYO90375.1"/>
    <property type="molecule type" value="Genomic_DNA"/>
</dbReference>
<evidence type="ECO:0000313" key="10">
    <source>
        <dbReference type="Proteomes" id="UP000294003"/>
    </source>
</evidence>
<evidence type="ECO:0000256" key="7">
    <source>
        <dbReference type="SAM" id="Phobius"/>
    </source>
</evidence>
<feature type="transmembrane region" description="Helical" evidence="7">
    <location>
        <begin position="161"/>
        <end position="180"/>
    </location>
</feature>
<proteinExistence type="predicted"/>
<reference evidence="9 10" key="1">
    <citation type="submission" date="2018-06" db="EMBL/GenBank/DDBJ databases">
        <title>Complete Genomes of Monosporascus.</title>
        <authorList>
            <person name="Robinson A.J."/>
            <person name="Natvig D.O."/>
        </authorList>
    </citation>
    <scope>NUCLEOTIDE SEQUENCE [LARGE SCALE GENOMIC DNA]</scope>
    <source>
        <strain evidence="9 10">CBS 609.92</strain>
    </source>
</reference>
<comment type="caution">
    <text evidence="9">The sequence shown here is derived from an EMBL/GenBank/DDBJ whole genome shotgun (WGS) entry which is preliminary data.</text>
</comment>
<keyword evidence="10" id="KW-1185">Reference proteome</keyword>
<evidence type="ECO:0000256" key="3">
    <source>
        <dbReference type="ARBA" id="ARBA00022692"/>
    </source>
</evidence>
<feature type="transmembrane region" description="Helical" evidence="7">
    <location>
        <begin position="133"/>
        <end position="155"/>
    </location>
</feature>
<dbReference type="PANTHER" id="PTHR43791:SF48">
    <property type="entry name" value="TRANSPORTER, PUTATIVE (AFU_ORTHOLOGUE AFUA_4G01000)-RELATED"/>
    <property type="match status" value="1"/>
</dbReference>
<keyword evidence="4 7" id="KW-1133">Transmembrane helix</keyword>
<evidence type="ECO:0000256" key="1">
    <source>
        <dbReference type="ARBA" id="ARBA00004141"/>
    </source>
</evidence>
<feature type="transmembrane region" description="Helical" evidence="7">
    <location>
        <begin position="105"/>
        <end position="126"/>
    </location>
</feature>
<feature type="region of interest" description="Disordered" evidence="6">
    <location>
        <begin position="1"/>
        <end position="29"/>
    </location>
</feature>
<organism evidence="9 10">
    <name type="scientific">Monosporascus cannonballus</name>
    <dbReference type="NCBI Taxonomy" id="155416"/>
    <lineage>
        <taxon>Eukaryota</taxon>
        <taxon>Fungi</taxon>
        <taxon>Dikarya</taxon>
        <taxon>Ascomycota</taxon>
        <taxon>Pezizomycotina</taxon>
        <taxon>Sordariomycetes</taxon>
        <taxon>Xylariomycetidae</taxon>
        <taxon>Xylariales</taxon>
        <taxon>Xylariales incertae sedis</taxon>
        <taxon>Monosporascus</taxon>
    </lineage>
</organism>
<dbReference type="InterPro" id="IPR020846">
    <property type="entry name" value="MFS_dom"/>
</dbReference>
<gene>
    <name evidence="9" type="ORF">DL762_002705</name>
</gene>
<dbReference type="PANTHER" id="PTHR43791">
    <property type="entry name" value="PERMEASE-RELATED"/>
    <property type="match status" value="1"/>
</dbReference>
<comment type="subcellular location">
    <subcellularLocation>
        <location evidence="1">Membrane</location>
        <topology evidence="1">Multi-pass membrane protein</topology>
    </subcellularLocation>
</comment>
<dbReference type="Proteomes" id="UP000294003">
    <property type="component" value="Unassembled WGS sequence"/>
</dbReference>
<dbReference type="Pfam" id="PF07690">
    <property type="entry name" value="MFS_1"/>
    <property type="match status" value="1"/>
</dbReference>
<evidence type="ECO:0000256" key="4">
    <source>
        <dbReference type="ARBA" id="ARBA00022989"/>
    </source>
</evidence>
<protein>
    <recommendedName>
        <fullName evidence="8">Major facilitator superfamily (MFS) profile domain-containing protein</fullName>
    </recommendedName>
</protein>
<keyword evidence="2" id="KW-0813">Transport</keyword>
<dbReference type="InterPro" id="IPR011701">
    <property type="entry name" value="MFS"/>
</dbReference>
<feature type="domain" description="Major facilitator superfamily (MFS) profile" evidence="8">
    <location>
        <begin position="67"/>
        <end position="188"/>
    </location>
</feature>
<feature type="transmembrane region" description="Helical" evidence="7">
    <location>
        <begin position="63"/>
        <end position="85"/>
    </location>
</feature>
<evidence type="ECO:0000256" key="2">
    <source>
        <dbReference type="ARBA" id="ARBA00022448"/>
    </source>
</evidence>
<dbReference type="InterPro" id="IPR036259">
    <property type="entry name" value="MFS_trans_sf"/>
</dbReference>
<dbReference type="Gene3D" id="1.20.1250.20">
    <property type="entry name" value="MFS general substrate transporter like domains"/>
    <property type="match status" value="1"/>
</dbReference>